<organism evidence="2 3">
    <name type="scientific">Necator americanus</name>
    <name type="common">Human hookworm</name>
    <dbReference type="NCBI Taxonomy" id="51031"/>
    <lineage>
        <taxon>Eukaryota</taxon>
        <taxon>Metazoa</taxon>
        <taxon>Ecdysozoa</taxon>
        <taxon>Nematoda</taxon>
        <taxon>Chromadorea</taxon>
        <taxon>Rhabditida</taxon>
        <taxon>Rhabditina</taxon>
        <taxon>Rhabditomorpha</taxon>
        <taxon>Strongyloidea</taxon>
        <taxon>Ancylostomatidae</taxon>
        <taxon>Bunostominae</taxon>
        <taxon>Necator</taxon>
    </lineage>
</organism>
<feature type="chain" id="PRO_5045989100" evidence="1">
    <location>
        <begin position="19"/>
        <end position="75"/>
    </location>
</feature>
<keyword evidence="1" id="KW-0732">Signal</keyword>
<proteinExistence type="predicted"/>
<gene>
    <name evidence="2" type="primary">Necator_chrI.g1070</name>
    <name evidence="2" type="ORF">RB195_004946</name>
</gene>
<name>A0ABR1BKG9_NECAM</name>
<protein>
    <submittedName>
        <fullName evidence="2">Uncharacterized protein</fullName>
    </submittedName>
</protein>
<dbReference type="EMBL" id="JAVFWL010000001">
    <property type="protein sequence ID" value="KAK6726954.1"/>
    <property type="molecule type" value="Genomic_DNA"/>
</dbReference>
<reference evidence="2 3" key="1">
    <citation type="submission" date="2023-08" db="EMBL/GenBank/DDBJ databases">
        <title>A Necator americanus chromosomal reference genome.</title>
        <authorList>
            <person name="Ilik V."/>
            <person name="Petrzelkova K.J."/>
            <person name="Pardy F."/>
            <person name="Fuh T."/>
            <person name="Niatou-Singa F.S."/>
            <person name="Gouil Q."/>
            <person name="Baker L."/>
            <person name="Ritchie M.E."/>
            <person name="Jex A.R."/>
            <person name="Gazzola D."/>
            <person name="Li H."/>
            <person name="Toshio Fujiwara R."/>
            <person name="Zhan B."/>
            <person name="Aroian R.V."/>
            <person name="Pafco B."/>
            <person name="Schwarz E.M."/>
        </authorList>
    </citation>
    <scope>NUCLEOTIDE SEQUENCE [LARGE SCALE GENOMIC DNA]</scope>
    <source>
        <strain evidence="2 3">Aroian</strain>
        <tissue evidence="2">Whole animal</tissue>
    </source>
</reference>
<evidence type="ECO:0000313" key="2">
    <source>
        <dbReference type="EMBL" id="KAK6726954.1"/>
    </source>
</evidence>
<sequence>MTVRAFLILVVTSQPILACIFCPCPQCPPPVGGCGFPPVGGGGYPVAPPPPPPSYAAPPPSYVAPPSYGGGAYVG</sequence>
<evidence type="ECO:0000313" key="3">
    <source>
        <dbReference type="Proteomes" id="UP001303046"/>
    </source>
</evidence>
<dbReference type="Proteomes" id="UP001303046">
    <property type="component" value="Unassembled WGS sequence"/>
</dbReference>
<evidence type="ECO:0000256" key="1">
    <source>
        <dbReference type="SAM" id="SignalP"/>
    </source>
</evidence>
<keyword evidence="3" id="KW-1185">Reference proteome</keyword>
<accession>A0ABR1BKG9</accession>
<feature type="signal peptide" evidence="1">
    <location>
        <begin position="1"/>
        <end position="18"/>
    </location>
</feature>
<comment type="caution">
    <text evidence="2">The sequence shown here is derived from an EMBL/GenBank/DDBJ whole genome shotgun (WGS) entry which is preliminary data.</text>
</comment>